<comment type="caution">
    <text evidence="9">The sequence shown here is derived from an EMBL/GenBank/DDBJ whole genome shotgun (WGS) entry which is preliminary data.</text>
</comment>
<keyword evidence="3" id="KW-0813">Transport</keyword>
<reference evidence="9 10" key="1">
    <citation type="submission" date="2020-07" db="EMBL/GenBank/DDBJ databases">
        <title>Sequencing the genomes of 1000 actinobacteria strains.</title>
        <authorList>
            <person name="Klenk H.-P."/>
        </authorList>
    </citation>
    <scope>NUCLEOTIDE SEQUENCE [LARGE SCALE GENOMIC DNA]</scope>
    <source>
        <strain evidence="9 10">DSM 22083</strain>
    </source>
</reference>
<protein>
    <recommendedName>
        <fullName evidence="8">Probable membrane transporter protein</fullName>
    </recommendedName>
</protein>
<proteinExistence type="inferred from homology"/>
<dbReference type="Proteomes" id="UP000569914">
    <property type="component" value="Unassembled WGS sequence"/>
</dbReference>
<dbReference type="AlphaFoldDB" id="A0A7Y9I5U7"/>
<evidence type="ECO:0000313" key="9">
    <source>
        <dbReference type="EMBL" id="NYE70585.1"/>
    </source>
</evidence>
<keyword evidence="4 8" id="KW-1003">Cell membrane</keyword>
<evidence type="ECO:0000256" key="8">
    <source>
        <dbReference type="RuleBase" id="RU363041"/>
    </source>
</evidence>
<keyword evidence="5 8" id="KW-0812">Transmembrane</keyword>
<evidence type="ECO:0000256" key="6">
    <source>
        <dbReference type="ARBA" id="ARBA00022989"/>
    </source>
</evidence>
<keyword evidence="6 8" id="KW-1133">Transmembrane helix</keyword>
<dbReference type="GO" id="GO:0005886">
    <property type="term" value="C:plasma membrane"/>
    <property type="evidence" value="ECO:0007669"/>
    <property type="project" value="UniProtKB-SubCell"/>
</dbReference>
<feature type="transmembrane region" description="Helical" evidence="8">
    <location>
        <begin position="166"/>
        <end position="187"/>
    </location>
</feature>
<organism evidence="9 10">
    <name type="scientific">Microlunatus parietis</name>
    <dbReference type="NCBI Taxonomy" id="682979"/>
    <lineage>
        <taxon>Bacteria</taxon>
        <taxon>Bacillati</taxon>
        <taxon>Actinomycetota</taxon>
        <taxon>Actinomycetes</taxon>
        <taxon>Propionibacteriales</taxon>
        <taxon>Propionibacteriaceae</taxon>
        <taxon>Microlunatus</taxon>
    </lineage>
</organism>
<comment type="subcellular location">
    <subcellularLocation>
        <location evidence="1 8">Cell membrane</location>
        <topology evidence="1 8">Multi-pass membrane protein</topology>
    </subcellularLocation>
</comment>
<evidence type="ECO:0000256" key="3">
    <source>
        <dbReference type="ARBA" id="ARBA00022448"/>
    </source>
</evidence>
<evidence type="ECO:0000256" key="4">
    <source>
        <dbReference type="ARBA" id="ARBA00022475"/>
    </source>
</evidence>
<feature type="transmembrane region" description="Helical" evidence="8">
    <location>
        <begin position="224"/>
        <end position="244"/>
    </location>
</feature>
<dbReference type="InterPro" id="IPR002781">
    <property type="entry name" value="TM_pro_TauE-like"/>
</dbReference>
<evidence type="ECO:0000256" key="5">
    <source>
        <dbReference type="ARBA" id="ARBA00022692"/>
    </source>
</evidence>
<dbReference type="InterPro" id="IPR052017">
    <property type="entry name" value="TSUP"/>
</dbReference>
<dbReference type="Pfam" id="PF01925">
    <property type="entry name" value="TauE"/>
    <property type="match status" value="1"/>
</dbReference>
<feature type="transmembrane region" description="Helical" evidence="8">
    <location>
        <begin position="35"/>
        <end position="60"/>
    </location>
</feature>
<accession>A0A7Y9I5U7</accession>
<dbReference type="PANTHER" id="PTHR30269:SF37">
    <property type="entry name" value="MEMBRANE TRANSPORTER PROTEIN"/>
    <property type="match status" value="1"/>
</dbReference>
<dbReference type="RefSeq" id="WP_179750173.1">
    <property type="nucleotide sequence ID" value="NZ_JACCBU010000001.1"/>
</dbReference>
<evidence type="ECO:0000256" key="2">
    <source>
        <dbReference type="ARBA" id="ARBA00009142"/>
    </source>
</evidence>
<gene>
    <name evidence="9" type="ORF">BKA15_001914</name>
</gene>
<comment type="similarity">
    <text evidence="2 8">Belongs to the 4-toluene sulfonate uptake permease (TSUP) (TC 2.A.102) family.</text>
</comment>
<dbReference type="PANTHER" id="PTHR30269">
    <property type="entry name" value="TRANSMEMBRANE PROTEIN YFCA"/>
    <property type="match status" value="1"/>
</dbReference>
<evidence type="ECO:0000313" key="10">
    <source>
        <dbReference type="Proteomes" id="UP000569914"/>
    </source>
</evidence>
<keyword evidence="7 8" id="KW-0472">Membrane</keyword>
<dbReference type="EMBL" id="JACCBU010000001">
    <property type="protein sequence ID" value="NYE70585.1"/>
    <property type="molecule type" value="Genomic_DNA"/>
</dbReference>
<feature type="transmembrane region" description="Helical" evidence="8">
    <location>
        <begin position="72"/>
        <end position="91"/>
    </location>
</feature>
<feature type="transmembrane region" description="Helical" evidence="8">
    <location>
        <begin position="193"/>
        <end position="212"/>
    </location>
</feature>
<feature type="transmembrane region" description="Helical" evidence="8">
    <location>
        <begin position="97"/>
        <end position="115"/>
    </location>
</feature>
<evidence type="ECO:0000256" key="7">
    <source>
        <dbReference type="ARBA" id="ARBA00023136"/>
    </source>
</evidence>
<evidence type="ECO:0000256" key="1">
    <source>
        <dbReference type="ARBA" id="ARBA00004651"/>
    </source>
</evidence>
<name>A0A7Y9I5U7_9ACTN</name>
<sequence length="248" mass="25982">MDPVLVAAIILLASAVIQACTGFGYAIVSAPVLAWLFGPAEAVSLIMVSGLLVDVGLVALGGRRPAPVWSEVIRLFLWSLPGLALGAIALAVLPASYLRLAMIMIILAVVLQRLIGSRFRLRLGRAAAAVAGLTSGLLNTSTTLAGPPLAVYLGDRLLDRWQQRDTLITLSLLRLPISVATMIIAGSWHPPEGLTRCLPAAAAGFLLGRYLFTRMSVTAHRRAVTAALLLALTAAAVALIPALGEWVA</sequence>
<keyword evidence="10" id="KW-1185">Reference proteome</keyword>